<protein>
    <recommendedName>
        <fullName evidence="5">Peptidase M20 dimerisation domain-containing protein</fullName>
    </recommendedName>
</protein>
<reference evidence="3 4" key="1">
    <citation type="submission" date="2020-07" db="EMBL/GenBank/DDBJ databases">
        <title>The yeast mating-type switching endonuclease HO is a domesticated member of an unorthodox homing genetic element family.</title>
        <authorList>
            <person name="Coughlan A.Y."/>
            <person name="Lombardi L."/>
            <person name="Braun-Galleani S."/>
            <person name="Martos A.R."/>
            <person name="Galeote V."/>
            <person name="Bigey F."/>
            <person name="Dequin S."/>
            <person name="Byrne K.P."/>
            <person name="Wolfe K.H."/>
        </authorList>
    </citation>
    <scope>NUCLEOTIDE SEQUENCE [LARGE SCALE GENOMIC DNA]</scope>
    <source>
        <strain evidence="3 4">NRRL Y-6702</strain>
    </source>
</reference>
<proteinExistence type="inferred from homology"/>
<dbReference type="RefSeq" id="XP_037141802.1">
    <property type="nucleotide sequence ID" value="XM_037285907.1"/>
</dbReference>
<dbReference type="Gene3D" id="3.40.630.10">
    <property type="entry name" value="Zn peptidases"/>
    <property type="match status" value="1"/>
</dbReference>
<organism evidence="3 4">
    <name type="scientific">Zygotorulaspora mrakii</name>
    <name type="common">Zygosaccharomyces mrakii</name>
    <dbReference type="NCBI Taxonomy" id="42260"/>
    <lineage>
        <taxon>Eukaryota</taxon>
        <taxon>Fungi</taxon>
        <taxon>Dikarya</taxon>
        <taxon>Ascomycota</taxon>
        <taxon>Saccharomycotina</taxon>
        <taxon>Saccharomycetes</taxon>
        <taxon>Saccharomycetales</taxon>
        <taxon>Saccharomycetaceae</taxon>
        <taxon>Zygotorulaspora</taxon>
    </lineage>
</organism>
<dbReference type="GeneID" id="59233710"/>
<dbReference type="CDD" id="cd03884">
    <property type="entry name" value="M20_bAS"/>
    <property type="match status" value="1"/>
</dbReference>
<dbReference type="PIRSF" id="PIRSF001235">
    <property type="entry name" value="Amidase_carbamoylase"/>
    <property type="match status" value="1"/>
</dbReference>
<comment type="similarity">
    <text evidence="1">Belongs to the peptidase M20A family.</text>
</comment>
<evidence type="ECO:0000313" key="3">
    <source>
        <dbReference type="EMBL" id="QLG70074.1"/>
    </source>
</evidence>
<dbReference type="OrthoDB" id="4676at2759"/>
<sequence length="449" mass="50207">MTEVKLRTASQNILKASMAGSLSIVPGRLNETIIKTGLHFGCASKWGDEHHEFGMRRLAGTSVDGEIKDWFIMECKLLGCSIIIDRIGNIFAVFSGKKRGKPTAIGSHLDTQPEAGKYDGILGVLAGLEVLRTFKENGYVPNFDVCVVCWFNEEGARFPRYCMGSSVWANRYDIEDAYGMKSVTESTSETVYDSLKKIGYLGETPASYRENEIDAHFELHIEQGPVLEDEKKKIGVVTGVQACYWELFTVTDTGSHAGTTPRRLRKDALLMSARMILKAEEIAIRWGGLFTCGVIEAKPSSVNIVPGKVSFTLDFRHESDEILSSMLRETKSAYDEMIKENESGELSWTSELLVNTPVVEFDEKCIKCVSKSARDQFPDTDIREIWSGAGHDSCQINFRVPTSMIFIPSKNGLSHNYREYSSPEQIEDGFKVLLGSIINYDNMRLDRGF</sequence>
<dbReference type="GO" id="GO:0016813">
    <property type="term" value="F:hydrolase activity, acting on carbon-nitrogen (but not peptide) bonds, in linear amidines"/>
    <property type="evidence" value="ECO:0007669"/>
    <property type="project" value="InterPro"/>
</dbReference>
<dbReference type="InterPro" id="IPR036264">
    <property type="entry name" value="Bact_exopeptidase_dim_dom"/>
</dbReference>
<evidence type="ECO:0000256" key="2">
    <source>
        <dbReference type="ARBA" id="ARBA00022801"/>
    </source>
</evidence>
<gene>
    <name evidence="3" type="ORF">HG535_0A00130</name>
</gene>
<dbReference type="SUPFAM" id="SSF55031">
    <property type="entry name" value="Bacterial exopeptidase dimerisation domain"/>
    <property type="match status" value="1"/>
</dbReference>
<dbReference type="Proteomes" id="UP000509704">
    <property type="component" value="Chromosome 1"/>
</dbReference>
<dbReference type="AlphaFoldDB" id="A0A7H9AVK6"/>
<dbReference type="KEGG" id="zmk:HG535_0A00130"/>
<evidence type="ECO:0008006" key="5">
    <source>
        <dbReference type="Google" id="ProtNLM"/>
    </source>
</evidence>
<evidence type="ECO:0000256" key="1">
    <source>
        <dbReference type="ARBA" id="ARBA00006247"/>
    </source>
</evidence>
<dbReference type="Gene3D" id="3.30.70.360">
    <property type="match status" value="1"/>
</dbReference>
<evidence type="ECO:0000313" key="4">
    <source>
        <dbReference type="Proteomes" id="UP000509704"/>
    </source>
</evidence>
<keyword evidence="4" id="KW-1185">Reference proteome</keyword>
<dbReference type="EMBL" id="CP058604">
    <property type="protein sequence ID" value="QLG70074.1"/>
    <property type="molecule type" value="Genomic_DNA"/>
</dbReference>
<dbReference type="InterPro" id="IPR002933">
    <property type="entry name" value="Peptidase_M20"/>
</dbReference>
<dbReference type="PANTHER" id="PTHR32494">
    <property type="entry name" value="ALLANTOATE DEIMINASE-RELATED"/>
    <property type="match status" value="1"/>
</dbReference>
<name>A0A7H9AVK6_ZYGMR</name>
<dbReference type="InterPro" id="IPR010158">
    <property type="entry name" value="Amidase_Cbmase"/>
</dbReference>
<keyword evidence="2" id="KW-0378">Hydrolase</keyword>
<dbReference type="NCBIfam" id="TIGR01879">
    <property type="entry name" value="hydantase"/>
    <property type="match status" value="1"/>
</dbReference>
<accession>A0A7H9AVK6</accession>
<dbReference type="SUPFAM" id="SSF53187">
    <property type="entry name" value="Zn-dependent exopeptidases"/>
    <property type="match status" value="1"/>
</dbReference>
<dbReference type="Pfam" id="PF01546">
    <property type="entry name" value="Peptidase_M20"/>
    <property type="match status" value="1"/>
</dbReference>
<dbReference type="PANTHER" id="PTHR32494:SF5">
    <property type="entry name" value="ALLANTOATE AMIDOHYDROLASE"/>
    <property type="match status" value="1"/>
</dbReference>